<dbReference type="PANTHER" id="PTHR10252:SF79">
    <property type="entry name" value="DNA POLYMERASE EPSILON SUBUNIT 4"/>
    <property type="match status" value="1"/>
</dbReference>
<dbReference type="Pfam" id="PF00808">
    <property type="entry name" value="CBFD_NFYB_HMF"/>
    <property type="match status" value="1"/>
</dbReference>
<dbReference type="GeneID" id="111128010"/>
<dbReference type="AlphaFoldDB" id="A0A8B8DMT9"/>
<name>A0A8B8DMT9_CRAVI</name>
<reference evidence="6" key="1">
    <citation type="submission" date="2025-08" db="UniProtKB">
        <authorList>
            <consortium name="RefSeq"/>
        </authorList>
    </citation>
    <scope>IDENTIFICATION</scope>
    <source>
        <tissue evidence="6">Whole sample</tissue>
    </source>
</reference>
<organism evidence="5 6">
    <name type="scientific">Crassostrea virginica</name>
    <name type="common">Eastern oyster</name>
    <dbReference type="NCBI Taxonomy" id="6565"/>
    <lineage>
        <taxon>Eukaryota</taxon>
        <taxon>Metazoa</taxon>
        <taxon>Spiralia</taxon>
        <taxon>Lophotrochozoa</taxon>
        <taxon>Mollusca</taxon>
        <taxon>Bivalvia</taxon>
        <taxon>Autobranchia</taxon>
        <taxon>Pteriomorphia</taxon>
        <taxon>Ostreida</taxon>
        <taxon>Ostreoidea</taxon>
        <taxon>Ostreidae</taxon>
        <taxon>Crassostrea</taxon>
    </lineage>
</organism>
<sequence length="114" mass="12993">MAGVEEIESQTDDKENSEKAEKTKEKVPNQENEKLMKLPLSRIKSIMKSDPDVTLASQEAVIAIAKATELFIWELSKDAVHSTLQSKRKTLQRKDLDSILDTRDRYLFLEGTLD</sequence>
<evidence type="ECO:0000259" key="4">
    <source>
        <dbReference type="Pfam" id="PF00808"/>
    </source>
</evidence>
<dbReference type="PANTHER" id="PTHR10252">
    <property type="entry name" value="HISTONE-LIKE TRANSCRIPTION FACTOR CCAAT-RELATED"/>
    <property type="match status" value="1"/>
</dbReference>
<accession>A0A8B8DMT9</accession>
<evidence type="ECO:0000256" key="3">
    <source>
        <dbReference type="SAM" id="MobiDB-lite"/>
    </source>
</evidence>
<dbReference type="OrthoDB" id="636685at2759"/>
<feature type="domain" description="Transcription factor CBF/NF-Y/archaeal histone" evidence="4">
    <location>
        <begin position="36"/>
        <end position="97"/>
    </location>
</feature>
<feature type="compositionally biased region" description="Basic and acidic residues" evidence="3">
    <location>
        <begin position="11"/>
        <end position="31"/>
    </location>
</feature>
<comment type="subcellular location">
    <subcellularLocation>
        <location evidence="1">Nucleus</location>
    </subcellularLocation>
</comment>
<dbReference type="RefSeq" id="XP_022329085.1">
    <property type="nucleotide sequence ID" value="XM_022473377.1"/>
</dbReference>
<evidence type="ECO:0000313" key="6">
    <source>
        <dbReference type="RefSeq" id="XP_022329085.1"/>
    </source>
</evidence>
<dbReference type="Proteomes" id="UP000694844">
    <property type="component" value="Chromosome 4"/>
</dbReference>
<dbReference type="GO" id="GO:0008622">
    <property type="term" value="C:epsilon DNA polymerase complex"/>
    <property type="evidence" value="ECO:0007669"/>
    <property type="project" value="TreeGrafter"/>
</dbReference>
<keyword evidence="5" id="KW-1185">Reference proteome</keyword>
<dbReference type="KEGG" id="cvn:111128010"/>
<feature type="compositionally biased region" description="Acidic residues" evidence="3">
    <location>
        <begin position="1"/>
        <end position="10"/>
    </location>
</feature>
<dbReference type="SUPFAM" id="SSF47113">
    <property type="entry name" value="Histone-fold"/>
    <property type="match status" value="1"/>
</dbReference>
<proteinExistence type="predicted"/>
<dbReference type="InterPro" id="IPR050568">
    <property type="entry name" value="Transcr_DNA_Rep_Reg"/>
</dbReference>
<evidence type="ECO:0000313" key="5">
    <source>
        <dbReference type="Proteomes" id="UP000694844"/>
    </source>
</evidence>
<dbReference type="CDD" id="cd22929">
    <property type="entry name" value="HFD_POLE4-like"/>
    <property type="match status" value="1"/>
</dbReference>
<protein>
    <submittedName>
        <fullName evidence="6">DNA polymerase epsilon subunit 4-like</fullName>
    </submittedName>
</protein>
<dbReference type="InterPro" id="IPR003958">
    <property type="entry name" value="CBFA_NFYB_domain"/>
</dbReference>
<dbReference type="GO" id="GO:0046982">
    <property type="term" value="F:protein heterodimerization activity"/>
    <property type="evidence" value="ECO:0007669"/>
    <property type="project" value="InterPro"/>
</dbReference>
<evidence type="ECO:0000256" key="2">
    <source>
        <dbReference type="ARBA" id="ARBA00023242"/>
    </source>
</evidence>
<keyword evidence="2" id="KW-0539">Nucleus</keyword>
<dbReference type="Gene3D" id="1.10.20.10">
    <property type="entry name" value="Histone, subunit A"/>
    <property type="match status" value="1"/>
</dbReference>
<evidence type="ECO:0000256" key="1">
    <source>
        <dbReference type="ARBA" id="ARBA00004123"/>
    </source>
</evidence>
<dbReference type="GO" id="GO:0006261">
    <property type="term" value="P:DNA-templated DNA replication"/>
    <property type="evidence" value="ECO:0007669"/>
    <property type="project" value="TreeGrafter"/>
</dbReference>
<gene>
    <name evidence="6" type="primary">LOC111128010</name>
</gene>
<feature type="region of interest" description="Disordered" evidence="3">
    <location>
        <begin position="1"/>
        <end position="31"/>
    </location>
</feature>
<dbReference type="InterPro" id="IPR009072">
    <property type="entry name" value="Histone-fold"/>
</dbReference>